<dbReference type="Proteomes" id="UP000784294">
    <property type="component" value="Unassembled WGS sequence"/>
</dbReference>
<gene>
    <name evidence="2" type="ORF">PXEA_LOCUS26702</name>
</gene>
<feature type="region of interest" description="Disordered" evidence="1">
    <location>
        <begin position="1"/>
        <end position="23"/>
    </location>
</feature>
<protein>
    <submittedName>
        <fullName evidence="2">Uncharacterized protein</fullName>
    </submittedName>
</protein>
<organism evidence="2 3">
    <name type="scientific">Protopolystoma xenopodis</name>
    <dbReference type="NCBI Taxonomy" id="117903"/>
    <lineage>
        <taxon>Eukaryota</taxon>
        <taxon>Metazoa</taxon>
        <taxon>Spiralia</taxon>
        <taxon>Lophotrochozoa</taxon>
        <taxon>Platyhelminthes</taxon>
        <taxon>Monogenea</taxon>
        <taxon>Polyopisthocotylea</taxon>
        <taxon>Polystomatidea</taxon>
        <taxon>Polystomatidae</taxon>
        <taxon>Protopolystoma</taxon>
    </lineage>
</organism>
<reference evidence="2" key="1">
    <citation type="submission" date="2018-11" db="EMBL/GenBank/DDBJ databases">
        <authorList>
            <consortium name="Pathogen Informatics"/>
        </authorList>
    </citation>
    <scope>NUCLEOTIDE SEQUENCE</scope>
</reference>
<dbReference type="EMBL" id="CAAALY010245460">
    <property type="protein sequence ID" value="VEL33262.1"/>
    <property type="molecule type" value="Genomic_DNA"/>
</dbReference>
<keyword evidence="3" id="KW-1185">Reference proteome</keyword>
<dbReference type="AlphaFoldDB" id="A0A448XBV4"/>
<evidence type="ECO:0000256" key="1">
    <source>
        <dbReference type="SAM" id="MobiDB-lite"/>
    </source>
</evidence>
<name>A0A448XBV4_9PLAT</name>
<proteinExistence type="predicted"/>
<sequence>MARLVRHTPVTSTGRPHINEGDIAPNSIAAAGIKAMAMKFPGQTRSPWIQAGCMTFEISSVDLLSEIEE</sequence>
<evidence type="ECO:0000313" key="3">
    <source>
        <dbReference type="Proteomes" id="UP000784294"/>
    </source>
</evidence>
<comment type="caution">
    <text evidence="2">The sequence shown here is derived from an EMBL/GenBank/DDBJ whole genome shotgun (WGS) entry which is preliminary data.</text>
</comment>
<evidence type="ECO:0000313" key="2">
    <source>
        <dbReference type="EMBL" id="VEL33262.1"/>
    </source>
</evidence>
<accession>A0A448XBV4</accession>